<evidence type="ECO:0000313" key="1">
    <source>
        <dbReference type="EMBL" id="TKR92038.1"/>
    </source>
</evidence>
<protein>
    <submittedName>
        <fullName evidence="1">Uncharacterized protein</fullName>
    </submittedName>
</protein>
<sequence length="181" mass="20234">MAIVNPNLLSIFSQFNFQEKSQTIIYRHPVLVFGVPSAHQAHFVLSPQTSRSPETLAGGPYTRDAIVGSSVVNVIPPMTRALVENMFPFMRLNTTCINDANHLFGARGRFSWSSPMGSFSRRLLQLLMPIGQDLEAFCLVDVVLYCCFIQSSLLRSLKLDISFGALFVVGLVDLFLDFHYL</sequence>
<accession>A0A4U5P6W4</accession>
<comment type="caution">
    <text evidence="1">The sequence shown here is derived from an EMBL/GenBank/DDBJ whole genome shotgun (WGS) entry which is preliminary data.</text>
</comment>
<organism evidence="1">
    <name type="scientific">Populus alba</name>
    <name type="common">White poplar</name>
    <dbReference type="NCBI Taxonomy" id="43335"/>
    <lineage>
        <taxon>Eukaryota</taxon>
        <taxon>Viridiplantae</taxon>
        <taxon>Streptophyta</taxon>
        <taxon>Embryophyta</taxon>
        <taxon>Tracheophyta</taxon>
        <taxon>Spermatophyta</taxon>
        <taxon>Magnoliopsida</taxon>
        <taxon>eudicotyledons</taxon>
        <taxon>Gunneridae</taxon>
        <taxon>Pentapetalae</taxon>
        <taxon>rosids</taxon>
        <taxon>fabids</taxon>
        <taxon>Malpighiales</taxon>
        <taxon>Salicaceae</taxon>
        <taxon>Saliceae</taxon>
        <taxon>Populus</taxon>
    </lineage>
</organism>
<name>A0A4U5P6W4_POPAL</name>
<dbReference type="EMBL" id="RCHU01000749">
    <property type="protein sequence ID" value="TKR92038.1"/>
    <property type="molecule type" value="Genomic_DNA"/>
</dbReference>
<dbReference type="AlphaFoldDB" id="A0A4U5P6W4"/>
<reference evidence="1" key="1">
    <citation type="submission" date="2018-10" db="EMBL/GenBank/DDBJ databases">
        <title>Population genomic analysis revealed the cold adaptation of white poplar.</title>
        <authorList>
            <person name="Liu Y.-J."/>
        </authorList>
    </citation>
    <scope>NUCLEOTIDE SEQUENCE [LARGE SCALE GENOMIC DNA]</scope>
    <source>
        <strain evidence="1">PAL-ZL1</strain>
    </source>
</reference>
<proteinExistence type="predicted"/>
<gene>
    <name evidence="1" type="ORF">D5086_0000217820</name>
</gene>